<dbReference type="PROSITE" id="PS51257">
    <property type="entry name" value="PROKAR_LIPOPROTEIN"/>
    <property type="match status" value="1"/>
</dbReference>
<evidence type="ECO:0000259" key="3">
    <source>
        <dbReference type="Pfam" id="PF06761"/>
    </source>
</evidence>
<dbReference type="InterPro" id="IPR009612">
    <property type="entry name" value="IcmF-rel"/>
</dbReference>
<organism evidence="5 6">
    <name type="scientific">Pseudomonas syringae pv. avii</name>
    <dbReference type="NCBI Taxonomy" id="663959"/>
    <lineage>
        <taxon>Bacteria</taxon>
        <taxon>Pseudomonadati</taxon>
        <taxon>Pseudomonadota</taxon>
        <taxon>Gammaproteobacteria</taxon>
        <taxon>Pseudomonadales</taxon>
        <taxon>Pseudomonadaceae</taxon>
        <taxon>Pseudomonas</taxon>
        <taxon>Pseudomonas syringae</taxon>
    </lineage>
</organism>
<dbReference type="InterPro" id="IPR048677">
    <property type="entry name" value="TssM1_hel"/>
</dbReference>
<feature type="domain" description="IcmF-related" evidence="3">
    <location>
        <begin position="411"/>
        <end position="728"/>
    </location>
</feature>
<dbReference type="InterPro" id="IPR053156">
    <property type="entry name" value="T6SS_TssM-like"/>
</dbReference>
<dbReference type="PANTHER" id="PTHR36153:SF1">
    <property type="entry name" value="TYPE VI SECRETION SYSTEM COMPONENT TSSM1"/>
    <property type="match status" value="1"/>
</dbReference>
<keyword evidence="1" id="KW-0812">Transmembrane</keyword>
<protein>
    <recommendedName>
        <fullName evidence="7">Type VI secretion protein VasK</fullName>
    </recommendedName>
</protein>
<dbReference type="InterPro" id="IPR010623">
    <property type="entry name" value="IcmF_C"/>
</dbReference>
<dbReference type="EMBL" id="RBUA01001090">
    <property type="protein sequence ID" value="RMU49855.1"/>
    <property type="molecule type" value="Genomic_DNA"/>
</dbReference>
<dbReference type="Proteomes" id="UP000280395">
    <property type="component" value="Unassembled WGS sequence"/>
</dbReference>
<keyword evidence="1" id="KW-0472">Membrane</keyword>
<evidence type="ECO:0000256" key="1">
    <source>
        <dbReference type="SAM" id="Phobius"/>
    </source>
</evidence>
<proteinExistence type="predicted"/>
<dbReference type="RefSeq" id="WP_259639136.1">
    <property type="nucleotide sequence ID" value="NZ_RBUA01001090.1"/>
</dbReference>
<evidence type="ECO:0000313" key="5">
    <source>
        <dbReference type="EMBL" id="RMU49855.1"/>
    </source>
</evidence>
<comment type="caution">
    <text evidence="5">The sequence shown here is derived from an EMBL/GenBank/DDBJ whole genome shotgun (WGS) entry which is preliminary data.</text>
</comment>
<accession>A0A3M5UVZ3</accession>
<gene>
    <name evidence="5" type="ORF">ALP29_00515</name>
</gene>
<dbReference type="Pfam" id="PF06744">
    <property type="entry name" value="IcmF_C"/>
    <property type="match status" value="1"/>
</dbReference>
<feature type="transmembrane region" description="Helical" evidence="1">
    <location>
        <begin position="364"/>
        <end position="385"/>
    </location>
</feature>
<dbReference type="Pfam" id="PF21070">
    <property type="entry name" value="IcmF_helical"/>
    <property type="match status" value="1"/>
</dbReference>
<dbReference type="AlphaFoldDB" id="A0A3M5UVZ3"/>
<name>A0A3M5UVZ3_PSESX</name>
<evidence type="ECO:0000259" key="4">
    <source>
        <dbReference type="Pfam" id="PF21070"/>
    </source>
</evidence>
<evidence type="ECO:0000313" key="6">
    <source>
        <dbReference type="Proteomes" id="UP000280395"/>
    </source>
</evidence>
<evidence type="ECO:0008006" key="7">
    <source>
        <dbReference type="Google" id="ProtNLM"/>
    </source>
</evidence>
<feature type="domain" description="Type VI secretion system IcmF C-terminal" evidence="2">
    <location>
        <begin position="988"/>
        <end position="1091"/>
    </location>
</feature>
<dbReference type="Pfam" id="PF06761">
    <property type="entry name" value="IcmF-related"/>
    <property type="match status" value="1"/>
</dbReference>
<sequence length="1128" mass="124416">MAIVKDMGKGSLARVGFGYLLLITLLVLLGCLVYGLGGDALGWPQLPLKQLALWGLGVWFALCWLCPVVLLAWDRLAARQAERVVGVAPSIPSSALSPPPTDAGADRVKALRAHLREYYGPLWRQKVRLLLIIGDPDTVTAIAPNLTTRHWLEGQGTVLLWGGSAHESLEQSFTEHWSGLSRWRSLDGVVWALDNTQAADDAVMATGVRQIKRLAHHVGWQLPLYLWQVCASTWEQTGRAVQPVGAVLPEHFSAQELQEQLTELLTPLRRAGLGQMNDVLSHDFLLRLSRDLEGKGIARWRQVLEPLTPDFARGVPLRGLWFSLPVTPLKSASKTHDWSAPAPWQGVLEDNRTARRLGWGVVRAGYALVLGLALVWGAGLLLSFVTNRVQIGEVERSVAALQQPGSGDVQLTALNDLTRELARLDYRAKNGVPWYQRFGLEQNQNLLAAVWPHYVQANNRLMRDPVVANLQGRLKAFIALPPGSEQRAGAAAGAYENLKAYLMLARPQKADATFLRKALVNAEPARSGVSTGLWQGLSPVLWGFYGEQLAAHPDWAIKADPALVAQARQVLLSQLGQRNAQAALYRKVLDIAANQYPALSLHGMVGETDASALFTTTASVAGVFTRQAWEGRVRQAIDEIAEARREEIDWVLSDSQTEIAAELTPQMLKEQLTERYFQDYASAWLDFLNSLRWRKAEGMGDVIDQLTLMTDVRQSPLIALMNTLAYQGQAGTRTQALADSLMKSAKDLLDQDKVPLIDQQSQVPRSPLDGTFGPLLTLLGKDAEGKADSERLSLQAFLTRVTRVRLKLQQVSSASDPREMTQALAQTVFQGKSVDLTDTQSYGSLIAASLGAEWGVVGQTLFVQPLAQAWQRVLQPSAAGLNNQWRRAIVTDWQGAFAGRYPFANTTSDASLPMLGQMIRADSGRIEQFLQNQLGGVLRKEGSRWVADPRHSQGLRFNPQFLAAINQLSQLADVMYTDGGMGMSFELQGRPSRNVVQTNFILNGEEHQYFNQRQAWQRFNWPGFSDDPGASLSWTSVQSGERLFGDFEGTWGLIRLLEKATLTPLDDGDSRFRMVLKAPDGLDLTWNLRTEMSTGPLALLALRNFTLPQQIFLAEGSTATTATQGNLE</sequence>
<feature type="transmembrane region" description="Helical" evidence="1">
    <location>
        <begin position="12"/>
        <end position="36"/>
    </location>
</feature>
<keyword evidence="1" id="KW-1133">Transmembrane helix</keyword>
<reference evidence="5 6" key="1">
    <citation type="submission" date="2018-08" db="EMBL/GenBank/DDBJ databases">
        <title>Recombination of ecologically and evolutionarily significant loci maintains genetic cohesion in the Pseudomonas syringae species complex.</title>
        <authorList>
            <person name="Dillon M."/>
            <person name="Thakur S."/>
            <person name="Almeida R.N.D."/>
            <person name="Weir B.S."/>
            <person name="Guttman D.S."/>
        </authorList>
    </citation>
    <scope>NUCLEOTIDE SEQUENCE [LARGE SCALE GENOMIC DNA]</scope>
    <source>
        <strain evidence="5 6">ICMP 14479</strain>
    </source>
</reference>
<feature type="transmembrane region" description="Helical" evidence="1">
    <location>
        <begin position="51"/>
        <end position="73"/>
    </location>
</feature>
<evidence type="ECO:0000259" key="2">
    <source>
        <dbReference type="Pfam" id="PF06744"/>
    </source>
</evidence>
<feature type="domain" description="Type VI secretion system component TssM1 helical" evidence="4">
    <location>
        <begin position="876"/>
        <end position="979"/>
    </location>
</feature>
<dbReference type="PANTHER" id="PTHR36153">
    <property type="entry name" value="INNER MEMBRANE PROTEIN-RELATED"/>
    <property type="match status" value="1"/>
</dbReference>